<evidence type="ECO:0000313" key="4">
    <source>
        <dbReference type="EMBL" id="SDQ95627.1"/>
    </source>
</evidence>
<evidence type="ECO:0000259" key="3">
    <source>
        <dbReference type="Pfam" id="PF08450"/>
    </source>
</evidence>
<keyword evidence="5" id="KW-1185">Reference proteome</keyword>
<protein>
    <submittedName>
        <fullName evidence="4">SMP-30/Gluconolaconase/LRE-like region-containing protein</fullName>
    </submittedName>
</protein>
<accession>A0A1H1F3W4</accession>
<feature type="signal peptide" evidence="2">
    <location>
        <begin position="1"/>
        <end position="37"/>
    </location>
</feature>
<proteinExistence type="predicted"/>
<dbReference type="InterPro" id="IPR011042">
    <property type="entry name" value="6-blade_b-propeller_TolB-like"/>
</dbReference>
<feature type="region of interest" description="Disordered" evidence="1">
    <location>
        <begin position="34"/>
        <end position="57"/>
    </location>
</feature>
<dbReference type="Gene3D" id="2.120.10.30">
    <property type="entry name" value="TolB, C-terminal domain"/>
    <property type="match status" value="1"/>
</dbReference>
<feature type="chain" id="PRO_5010278044" evidence="2">
    <location>
        <begin position="38"/>
        <end position="330"/>
    </location>
</feature>
<dbReference type="RefSeq" id="WP_074701336.1">
    <property type="nucleotide sequence ID" value="NZ_CP018863.1"/>
</dbReference>
<dbReference type="Pfam" id="PF08450">
    <property type="entry name" value="SGL"/>
    <property type="match status" value="1"/>
</dbReference>
<dbReference type="OrthoDB" id="504981at2"/>
<dbReference type="KEGG" id="acry:AC20117_01290"/>
<gene>
    <name evidence="4" type="ORF">SAMN04489742_3237</name>
</gene>
<dbReference type="AlphaFoldDB" id="A0A1H1F3W4"/>
<dbReference type="Proteomes" id="UP000181917">
    <property type="component" value="Unassembled WGS sequence"/>
</dbReference>
<organism evidence="4 5">
    <name type="scientific">Crystallibacter crystallopoietes</name>
    <dbReference type="NCBI Taxonomy" id="37928"/>
    <lineage>
        <taxon>Bacteria</taxon>
        <taxon>Bacillati</taxon>
        <taxon>Actinomycetota</taxon>
        <taxon>Actinomycetes</taxon>
        <taxon>Micrococcales</taxon>
        <taxon>Micrococcaceae</taxon>
        <taxon>Crystallibacter</taxon>
    </lineage>
</organism>
<evidence type="ECO:0000256" key="1">
    <source>
        <dbReference type="SAM" id="MobiDB-lite"/>
    </source>
</evidence>
<sequence>MRNSPAPIPSRRPRLGKTAAGLLGIAALIASAGPVSAHPRHHDGPDNPPDSIELPDASSAEGITAGRGSSFYAGDLFEGDIYRGSLRSGTAKEIIDAPDGRKAVGMDFSKRHDLLAVAGGDTGQAYFYDTDTGETVAKYQLAKAGTSFINDVTLTRRGAWFTNSLQGELYFVPIDRHDGDLGKARTLDLKGPASETPGDFNLNGIAVADDGRTLVVAHSAKASLFTVNTRSGESRLIRSLDLPHVDGIVVEGRNVWAVQNMINQVSRIRVSDDLRRGEVREVITDKLFQIPTTAALIGDDLAVVNAKFDTGLPPTADTYEVIIVDAFGED</sequence>
<name>A0A1H1F3W4_9MICC</name>
<dbReference type="EMBL" id="FNKH01000002">
    <property type="protein sequence ID" value="SDQ95627.1"/>
    <property type="molecule type" value="Genomic_DNA"/>
</dbReference>
<feature type="domain" description="SMP-30/Gluconolactonase/LRE-like region" evidence="3">
    <location>
        <begin position="61"/>
        <end position="301"/>
    </location>
</feature>
<dbReference type="InterPro" id="IPR013658">
    <property type="entry name" value="SGL"/>
</dbReference>
<dbReference type="SUPFAM" id="SSF63829">
    <property type="entry name" value="Calcium-dependent phosphotriesterase"/>
    <property type="match status" value="1"/>
</dbReference>
<reference evidence="4 5" key="1">
    <citation type="submission" date="2016-10" db="EMBL/GenBank/DDBJ databases">
        <authorList>
            <person name="de Groot N.N."/>
        </authorList>
    </citation>
    <scope>NUCLEOTIDE SEQUENCE [LARGE SCALE GENOMIC DNA]</scope>
    <source>
        <strain evidence="4 5">DSM 20117</strain>
    </source>
</reference>
<evidence type="ECO:0000256" key="2">
    <source>
        <dbReference type="SAM" id="SignalP"/>
    </source>
</evidence>
<evidence type="ECO:0000313" key="5">
    <source>
        <dbReference type="Proteomes" id="UP000181917"/>
    </source>
</evidence>
<keyword evidence="2" id="KW-0732">Signal</keyword>
<dbReference type="STRING" id="37928.SAMN04489742_3237"/>